<protein>
    <submittedName>
        <fullName evidence="1">Uncharacterized protein</fullName>
    </submittedName>
</protein>
<sequence length="524" mass="55626">MKNKATIFYALSGFFILGIFAVWHGTALAVVLKPVYDTTSNIDDRDIARDIVVGKENPPNAYVIGHTYSGGGGILPDLVRYDSAGVAGPAVSVLNAFESIALSPAGDYLYIAGGEGGVGLIGTIAKYDTSLNFITSVNAAKVGTGTCDQHSDINGIAVDSTGVYVVGTYVRIPSCSASDGDFWLMKFNLDLTGKVDRFYNSGATNEEAYGVAVDAFQNAYVIGRSGSNTWTVVRFNADGSAIIPVDASYVPGRGARDVAVDTASGYIYAVGEDDYTGHGITQTRIVKYASSSPWTGWVVTSRPQGQSSATGVALDKFGNVYISLLAPAGSPEGGVQKFNSSGELLFTSTFTGMCAESVAVDDILNFYMTGKNKGGACNDDFGFTSDYRTQKILQLCNGTSSLTNYEIPWTDDPIIPNVTKIRATHITELRQWIDNRWNDATSTPKPYSWGNFPPLGSSDAEIIPGQTKIRAGHINELRDILSQTFSACNATAPGLAGVDATTTISASQIKGLRDFTKSVPSLPQ</sequence>
<dbReference type="SUPFAM" id="SSF75011">
    <property type="entry name" value="3-carboxy-cis,cis-mucoante lactonizing enzyme"/>
    <property type="match status" value="1"/>
</dbReference>
<dbReference type="STRING" id="1798644.A2122_00115"/>
<gene>
    <name evidence="1" type="ORF">A2122_00115</name>
</gene>
<name>A0A1G2C6F7_9BACT</name>
<evidence type="ECO:0000313" key="2">
    <source>
        <dbReference type="Proteomes" id="UP000176648"/>
    </source>
</evidence>
<dbReference type="Proteomes" id="UP000176648">
    <property type="component" value="Unassembled WGS sequence"/>
</dbReference>
<reference evidence="1 2" key="1">
    <citation type="journal article" date="2016" name="Nat. Commun.">
        <title>Thousands of microbial genomes shed light on interconnected biogeochemical processes in an aquifer system.</title>
        <authorList>
            <person name="Anantharaman K."/>
            <person name="Brown C.T."/>
            <person name="Hug L.A."/>
            <person name="Sharon I."/>
            <person name="Castelle C.J."/>
            <person name="Probst A.J."/>
            <person name="Thomas B.C."/>
            <person name="Singh A."/>
            <person name="Wilkins M.J."/>
            <person name="Karaoz U."/>
            <person name="Brodie E.L."/>
            <person name="Williams K.H."/>
            <person name="Hubbard S.S."/>
            <person name="Banfield J.F."/>
        </authorList>
    </citation>
    <scope>NUCLEOTIDE SEQUENCE [LARGE SCALE GENOMIC DNA]</scope>
</reference>
<evidence type="ECO:0000313" key="1">
    <source>
        <dbReference type="EMBL" id="OGY96180.1"/>
    </source>
</evidence>
<dbReference type="Gene3D" id="2.130.10.10">
    <property type="entry name" value="YVTN repeat-like/Quinoprotein amine dehydrogenase"/>
    <property type="match status" value="1"/>
</dbReference>
<organism evidence="1 2">
    <name type="scientific">Candidatus Liptonbacteria bacterium GWB1_49_6</name>
    <dbReference type="NCBI Taxonomy" id="1798644"/>
    <lineage>
        <taxon>Bacteria</taxon>
        <taxon>Candidatus Liptoniibacteriota</taxon>
    </lineage>
</organism>
<dbReference type="AlphaFoldDB" id="A0A1G2C6F7"/>
<comment type="caution">
    <text evidence="1">The sequence shown here is derived from an EMBL/GenBank/DDBJ whole genome shotgun (WGS) entry which is preliminary data.</text>
</comment>
<dbReference type="InterPro" id="IPR015943">
    <property type="entry name" value="WD40/YVTN_repeat-like_dom_sf"/>
</dbReference>
<proteinExistence type="predicted"/>
<dbReference type="EMBL" id="MHKU01000041">
    <property type="protein sequence ID" value="OGY96180.1"/>
    <property type="molecule type" value="Genomic_DNA"/>
</dbReference>
<accession>A0A1G2C6F7</accession>